<dbReference type="KEGG" id="mbn:Mboo_0620"/>
<proteinExistence type="predicted"/>
<dbReference type="EMBL" id="CP000780">
    <property type="protein sequence ID" value="ABS55138.1"/>
    <property type="molecule type" value="Genomic_DNA"/>
</dbReference>
<evidence type="ECO:0000313" key="2">
    <source>
        <dbReference type="Proteomes" id="UP000002408"/>
    </source>
</evidence>
<organism evidence="1 2">
    <name type="scientific">Methanoregula boonei (strain DSM 21154 / JCM 14090 / 6A8)</name>
    <dbReference type="NCBI Taxonomy" id="456442"/>
    <lineage>
        <taxon>Archaea</taxon>
        <taxon>Methanobacteriati</taxon>
        <taxon>Methanobacteriota</taxon>
        <taxon>Stenosarchaea group</taxon>
        <taxon>Methanomicrobia</taxon>
        <taxon>Methanomicrobiales</taxon>
        <taxon>Methanoregulaceae</taxon>
        <taxon>Methanoregula</taxon>
    </lineage>
</organism>
<name>A7I5X7_METB6</name>
<keyword evidence="2" id="KW-1185">Reference proteome</keyword>
<evidence type="ECO:0000313" key="1">
    <source>
        <dbReference type="EMBL" id="ABS55138.1"/>
    </source>
</evidence>
<dbReference type="STRING" id="456442.Mboo_0620"/>
<accession>A7I5X7</accession>
<protein>
    <submittedName>
        <fullName evidence="1">Uncharacterized protein</fullName>
    </submittedName>
</protein>
<reference evidence="2" key="1">
    <citation type="journal article" date="2015" name="Microbiology">
        <title>Genome of Methanoregula boonei 6A8 reveals adaptations to oligotrophic peatland environments.</title>
        <authorList>
            <person name="Braeuer S."/>
            <person name="Cadillo-Quiroz H."/>
            <person name="Kyrpides N."/>
            <person name="Woyke T."/>
            <person name="Goodwin L."/>
            <person name="Detter C."/>
            <person name="Podell S."/>
            <person name="Yavitt J.B."/>
            <person name="Zinder S.H."/>
        </authorList>
    </citation>
    <scope>NUCLEOTIDE SEQUENCE [LARGE SCALE GENOMIC DNA]</scope>
    <source>
        <strain evidence="2">DSM 21154 / JCM 14090 / 6A8</strain>
    </source>
</reference>
<dbReference type="AlphaFoldDB" id="A7I5X7"/>
<dbReference type="HOGENOM" id="CLU_3020951_0_0_2"/>
<sequence length="55" mass="6332">MYMQTNENKIRRIRDKLTRIGIKETDITDEKLLASYDISATGQLCGVKSPHPREP</sequence>
<dbReference type="Proteomes" id="UP000002408">
    <property type="component" value="Chromosome"/>
</dbReference>
<gene>
    <name evidence="1" type="ordered locus">Mboo_0620</name>
</gene>